<dbReference type="InterPro" id="IPR011004">
    <property type="entry name" value="Trimer_LpxA-like_sf"/>
</dbReference>
<dbReference type="Gene3D" id="2.160.10.10">
    <property type="entry name" value="Hexapeptide repeat proteins"/>
    <property type="match status" value="1"/>
</dbReference>
<dbReference type="GO" id="GO:0008878">
    <property type="term" value="F:glucose-1-phosphate adenylyltransferase activity"/>
    <property type="evidence" value="ECO:0007669"/>
    <property type="project" value="UniProtKB-EC"/>
</dbReference>
<dbReference type="SUPFAM" id="SSF53448">
    <property type="entry name" value="Nucleotide-diphospho-sugar transferases"/>
    <property type="match status" value="1"/>
</dbReference>
<gene>
    <name evidence="5" type="primary">glgD</name>
    <name evidence="5" type="ORF">IAC39_02160</name>
</gene>
<dbReference type="EMBL" id="DVLL01000010">
    <property type="protein sequence ID" value="HIT58506.1"/>
    <property type="molecule type" value="Genomic_DNA"/>
</dbReference>
<evidence type="ECO:0000313" key="5">
    <source>
        <dbReference type="EMBL" id="HIT58506.1"/>
    </source>
</evidence>
<proteinExistence type="inferred from homology"/>
<dbReference type="CDD" id="cd04651">
    <property type="entry name" value="LbH_G1P_AT_C"/>
    <property type="match status" value="1"/>
</dbReference>
<dbReference type="InterPro" id="IPR011832">
    <property type="entry name" value="GlgDAde_trans"/>
</dbReference>
<dbReference type="Proteomes" id="UP000824136">
    <property type="component" value="Unassembled WGS sequence"/>
</dbReference>
<dbReference type="AlphaFoldDB" id="A0A9D1KJY8"/>
<dbReference type="Pfam" id="PF24894">
    <property type="entry name" value="Hexapep_GlmU"/>
    <property type="match status" value="1"/>
</dbReference>
<keyword evidence="5" id="KW-0548">Nucleotidyltransferase</keyword>
<dbReference type="EC" id="2.7.7.27" evidence="5"/>
<dbReference type="Gene3D" id="3.90.550.10">
    <property type="entry name" value="Spore Coat Polysaccharide Biosynthesis Protein SpsA, Chain A"/>
    <property type="match status" value="1"/>
</dbReference>
<organism evidence="5 6">
    <name type="scientific">Candidatus Faeciplasma pullistercoris</name>
    <dbReference type="NCBI Taxonomy" id="2840800"/>
    <lineage>
        <taxon>Bacteria</taxon>
        <taxon>Bacillati</taxon>
        <taxon>Bacillota</taxon>
        <taxon>Clostridia</taxon>
        <taxon>Eubacteriales</taxon>
        <taxon>Oscillospiraceae</taxon>
        <taxon>Oscillospiraceae incertae sedis</taxon>
        <taxon>Candidatus Faeciplasma</taxon>
    </lineage>
</organism>
<feature type="domain" description="Glucose-1-phosphate adenylyltransferase/Bifunctional protein GlmU-like C-terminal hexapeptide" evidence="4">
    <location>
        <begin position="289"/>
        <end position="358"/>
    </location>
</feature>
<dbReference type="PANTHER" id="PTHR43523:SF6">
    <property type="entry name" value="GLYCOGEN BIOSYNTHESIS PROTEIN GLGD"/>
    <property type="match status" value="1"/>
</dbReference>
<name>A0A9D1KJY8_9FIRM</name>
<accession>A0A9D1KJY8</accession>
<evidence type="ECO:0000256" key="1">
    <source>
        <dbReference type="ARBA" id="ARBA00010443"/>
    </source>
</evidence>
<evidence type="ECO:0000313" key="6">
    <source>
        <dbReference type="Proteomes" id="UP000824136"/>
    </source>
</evidence>
<dbReference type="GO" id="GO:0005978">
    <property type="term" value="P:glycogen biosynthetic process"/>
    <property type="evidence" value="ECO:0007669"/>
    <property type="project" value="UniProtKB-KW"/>
</dbReference>
<protein>
    <submittedName>
        <fullName evidence="5">Glucose-1-phosphate adenylyltransferase subunit GlgD</fullName>
        <ecNumber evidence="5">2.7.7.27</ecNumber>
    </submittedName>
</protein>
<dbReference type="NCBIfam" id="TIGR02092">
    <property type="entry name" value="glgD"/>
    <property type="match status" value="1"/>
</dbReference>
<sequence length="374" mass="41382">MYNMTNVLGILFANSHEEFIPELSSKRTMASIPFGGRFRLIDFQLSNMVNSGMSRVGIITKSNYQSLIDHIGSARQWDLARNDGGLTILPPYGQINSGLYTGKLQALRGSLGYLQKYPCDYVILSDCNFVDNVDYSDLTEAHIESGADITCLTVDGDFSAIDTADSIVFETGTSGRVKQTIINRAQAGKFTMSMNALILKKQLLIDLIKDLVPKGKLDFGRDILQAMVSELDIRTFAYNGYYSKITDLESYYRANMELLDADIIEKLVQKKRPVYTKVRDDAPSKYGLESAVTNSLIADGCIILGRVENCIIFRGVTVGKGAYVKNCILMQDTIIGEDTEVSNIITDKEVKIGDQLCISSAEGSPLYIAKKRVL</sequence>
<dbReference type="InterPro" id="IPR011831">
    <property type="entry name" value="ADP-Glc_PPase"/>
</dbReference>
<comment type="similarity">
    <text evidence="1">Belongs to the bacterial/plant glucose-1-phosphate adenylyltransferase family.</text>
</comment>
<dbReference type="SUPFAM" id="SSF51161">
    <property type="entry name" value="Trimeric LpxA-like enzymes"/>
    <property type="match status" value="1"/>
</dbReference>
<dbReference type="PANTHER" id="PTHR43523">
    <property type="entry name" value="GLUCOSE-1-PHOSPHATE ADENYLYLTRANSFERASE-RELATED"/>
    <property type="match status" value="1"/>
</dbReference>
<dbReference type="InterPro" id="IPR056818">
    <property type="entry name" value="GlmU/GlgC-like_hexapep"/>
</dbReference>
<dbReference type="InterPro" id="IPR029044">
    <property type="entry name" value="Nucleotide-diphossugar_trans"/>
</dbReference>
<reference evidence="5" key="1">
    <citation type="submission" date="2020-10" db="EMBL/GenBank/DDBJ databases">
        <authorList>
            <person name="Gilroy R."/>
        </authorList>
    </citation>
    <scope>NUCLEOTIDE SEQUENCE</scope>
    <source>
        <strain evidence="5">CHK33-4379</strain>
    </source>
</reference>
<reference evidence="5" key="2">
    <citation type="journal article" date="2021" name="PeerJ">
        <title>Extensive microbial diversity within the chicken gut microbiome revealed by metagenomics and culture.</title>
        <authorList>
            <person name="Gilroy R."/>
            <person name="Ravi A."/>
            <person name="Getino M."/>
            <person name="Pursley I."/>
            <person name="Horton D.L."/>
            <person name="Alikhan N.F."/>
            <person name="Baker D."/>
            <person name="Gharbi K."/>
            <person name="Hall N."/>
            <person name="Watson M."/>
            <person name="Adriaenssens E.M."/>
            <person name="Foster-Nyarko E."/>
            <person name="Jarju S."/>
            <person name="Secka A."/>
            <person name="Antonio M."/>
            <person name="Oren A."/>
            <person name="Chaudhuri R.R."/>
            <person name="La Ragione R."/>
            <person name="Hildebrand F."/>
            <person name="Pallen M.J."/>
        </authorList>
    </citation>
    <scope>NUCLEOTIDE SEQUENCE</scope>
    <source>
        <strain evidence="5">CHK33-4379</strain>
    </source>
</reference>
<evidence type="ECO:0000259" key="3">
    <source>
        <dbReference type="Pfam" id="PF00483"/>
    </source>
</evidence>
<comment type="caution">
    <text evidence="5">The sequence shown here is derived from an EMBL/GenBank/DDBJ whole genome shotgun (WGS) entry which is preliminary data.</text>
</comment>
<evidence type="ECO:0000259" key="4">
    <source>
        <dbReference type="Pfam" id="PF24894"/>
    </source>
</evidence>
<feature type="domain" description="Nucleotidyl transferase" evidence="3">
    <location>
        <begin position="23"/>
        <end position="259"/>
    </location>
</feature>
<keyword evidence="2" id="KW-0320">Glycogen biosynthesis</keyword>
<evidence type="ECO:0000256" key="2">
    <source>
        <dbReference type="ARBA" id="ARBA00023056"/>
    </source>
</evidence>
<dbReference type="Pfam" id="PF00483">
    <property type="entry name" value="NTP_transferase"/>
    <property type="match status" value="1"/>
</dbReference>
<keyword evidence="5" id="KW-0808">Transferase</keyword>
<dbReference type="InterPro" id="IPR005835">
    <property type="entry name" value="NTP_transferase_dom"/>
</dbReference>
<dbReference type="CDD" id="cd02508">
    <property type="entry name" value="ADP_Glucose_PP"/>
    <property type="match status" value="1"/>
</dbReference>